<evidence type="ECO:0000256" key="3">
    <source>
        <dbReference type="ARBA" id="ARBA00023163"/>
    </source>
</evidence>
<dbReference type="Gene3D" id="1.25.40.10">
    <property type="entry name" value="Tetratricopeptide repeat domain"/>
    <property type="match status" value="1"/>
</dbReference>
<dbReference type="GO" id="GO:0003677">
    <property type="term" value="F:DNA binding"/>
    <property type="evidence" value="ECO:0007669"/>
    <property type="project" value="UniProtKB-KW"/>
</dbReference>
<accession>A0A6J4VXC5</accession>
<dbReference type="PROSITE" id="PS50043">
    <property type="entry name" value="HTH_LUXR_2"/>
    <property type="match status" value="1"/>
</dbReference>
<reference evidence="5" key="1">
    <citation type="submission" date="2020-02" db="EMBL/GenBank/DDBJ databases">
        <authorList>
            <person name="Meier V. D."/>
        </authorList>
    </citation>
    <scope>NUCLEOTIDE SEQUENCE</scope>
    <source>
        <strain evidence="5">AVDCRST_MAG88</strain>
    </source>
</reference>
<dbReference type="InterPro" id="IPR036388">
    <property type="entry name" value="WH-like_DNA-bd_sf"/>
</dbReference>
<evidence type="ECO:0000313" key="5">
    <source>
        <dbReference type="EMBL" id="CAA9588233.1"/>
    </source>
</evidence>
<organism evidence="5">
    <name type="scientific">uncultured Thermomicrobiales bacterium</name>
    <dbReference type="NCBI Taxonomy" id="1645740"/>
    <lineage>
        <taxon>Bacteria</taxon>
        <taxon>Pseudomonadati</taxon>
        <taxon>Thermomicrobiota</taxon>
        <taxon>Thermomicrobia</taxon>
        <taxon>Thermomicrobiales</taxon>
        <taxon>environmental samples</taxon>
    </lineage>
</organism>
<proteinExistence type="predicted"/>
<dbReference type="PRINTS" id="PR00038">
    <property type="entry name" value="HTHLUXR"/>
</dbReference>
<dbReference type="CDD" id="cd06170">
    <property type="entry name" value="LuxR_C_like"/>
    <property type="match status" value="1"/>
</dbReference>
<name>A0A6J4VXC5_9BACT</name>
<feature type="non-terminal residue" evidence="5">
    <location>
        <position position="1"/>
    </location>
</feature>
<feature type="domain" description="HTH luxR-type" evidence="4">
    <location>
        <begin position="438"/>
        <end position="503"/>
    </location>
</feature>
<dbReference type="Gene3D" id="1.10.10.10">
    <property type="entry name" value="Winged helix-like DNA-binding domain superfamily/Winged helix DNA-binding domain"/>
    <property type="match status" value="1"/>
</dbReference>
<dbReference type="PANTHER" id="PTHR44688:SF16">
    <property type="entry name" value="DNA-BINDING TRANSCRIPTIONAL ACTIVATOR DEVR_DOSR"/>
    <property type="match status" value="1"/>
</dbReference>
<dbReference type="InterPro" id="IPR000792">
    <property type="entry name" value="Tscrpt_reg_LuxR_C"/>
</dbReference>
<gene>
    <name evidence="5" type="ORF">AVDCRST_MAG88-4354</name>
</gene>
<dbReference type="InterPro" id="IPR016032">
    <property type="entry name" value="Sig_transdc_resp-reg_C-effctor"/>
</dbReference>
<keyword evidence="3" id="KW-0804">Transcription</keyword>
<protein>
    <recommendedName>
        <fullName evidence="4">HTH luxR-type domain-containing protein</fullName>
    </recommendedName>
</protein>
<dbReference type="PROSITE" id="PS00622">
    <property type="entry name" value="HTH_LUXR_1"/>
    <property type="match status" value="1"/>
</dbReference>
<dbReference type="Pfam" id="PF00196">
    <property type="entry name" value="GerE"/>
    <property type="match status" value="1"/>
</dbReference>
<dbReference type="GO" id="GO:0006355">
    <property type="term" value="P:regulation of DNA-templated transcription"/>
    <property type="evidence" value="ECO:0007669"/>
    <property type="project" value="InterPro"/>
</dbReference>
<dbReference type="PANTHER" id="PTHR44688">
    <property type="entry name" value="DNA-BINDING TRANSCRIPTIONAL ACTIVATOR DEVR_DOSR"/>
    <property type="match status" value="1"/>
</dbReference>
<evidence type="ECO:0000256" key="1">
    <source>
        <dbReference type="ARBA" id="ARBA00023015"/>
    </source>
</evidence>
<dbReference type="AlphaFoldDB" id="A0A6J4VXC5"/>
<sequence>AAVRFEVGMARAPVGSTGRSLEEMRSGLAMLARLTADERARLAGEAYLGTAPDEHYYAGLLVLRLGLAGRLRETLALGEPLVSRAAAGDVADSSAGHAYSGLAMAYAGLGRPDEARAASARSRQAYQAAGHFVQVGFVVAREIGAVALPYAADDLPARRRLAVDGERAAAQASDLTNATLVLVLQAELLLLEGRWAEARRRALEARDALSIFRVVRMGVATVLGPLARAQGDGDLARALVREALPEETATALGESPAFMHVPGLHRLAADLALDTGDLPGARAWLDAHDRWLAWADAILGQAEGQLGWAAYYQAAGELPLARRSAGRALAHASAPRQPLALLAVHRLLGELDTVAGRHAAARAHLDAALALADACAAPYERALTLLALAELRAAERRSDEASATLDRARAILEPLGARPALARAAALAADLAGEPVAPAPLPDRLSRREAEVLRLLAAGQSNGQIAQALFLSPRTVQRHVANAYLKIGAHNKAEATAYALRHGLA</sequence>
<dbReference type="SMART" id="SM00421">
    <property type="entry name" value="HTH_LUXR"/>
    <property type="match status" value="1"/>
</dbReference>
<dbReference type="SUPFAM" id="SSF46894">
    <property type="entry name" value="C-terminal effector domain of the bipartite response regulators"/>
    <property type="match status" value="1"/>
</dbReference>
<evidence type="ECO:0000259" key="4">
    <source>
        <dbReference type="PROSITE" id="PS50043"/>
    </source>
</evidence>
<dbReference type="InterPro" id="IPR011990">
    <property type="entry name" value="TPR-like_helical_dom_sf"/>
</dbReference>
<keyword evidence="1" id="KW-0805">Transcription regulation</keyword>
<dbReference type="EMBL" id="CADCWM010001093">
    <property type="protein sequence ID" value="CAA9588233.1"/>
    <property type="molecule type" value="Genomic_DNA"/>
</dbReference>
<keyword evidence="2" id="KW-0238">DNA-binding</keyword>
<evidence type="ECO:0000256" key="2">
    <source>
        <dbReference type="ARBA" id="ARBA00023125"/>
    </source>
</evidence>